<sequence>MQPVVLPAGGDKSKTLGASVVQPHVGRAEGEEKSLLTDYCMARTTTIPYKHF</sequence>
<protein>
    <submittedName>
        <fullName evidence="1">Uncharacterized protein</fullName>
    </submittedName>
</protein>
<dbReference type="AlphaFoldDB" id="A0A484H8C6"/>
<organism evidence="1">
    <name type="scientific">invertebrate metagenome</name>
    <dbReference type="NCBI Taxonomy" id="1711999"/>
    <lineage>
        <taxon>unclassified sequences</taxon>
        <taxon>metagenomes</taxon>
        <taxon>organismal metagenomes</taxon>
    </lineage>
</organism>
<accession>A0A484H8C6</accession>
<name>A0A484H8C6_9ZZZZ</name>
<evidence type="ECO:0000313" key="1">
    <source>
        <dbReference type="EMBL" id="VBB68983.1"/>
    </source>
</evidence>
<proteinExistence type="predicted"/>
<gene>
    <name evidence="1" type="ORF">RIEGSTA812A_PEG_456</name>
</gene>
<reference evidence="1" key="1">
    <citation type="submission" date="2018-10" db="EMBL/GenBank/DDBJ databases">
        <authorList>
            <person name="Gruber-Vodicka H."/>
            <person name="Jaeckle O."/>
        </authorList>
    </citation>
    <scope>NUCLEOTIDE SEQUENCE</scope>
</reference>
<dbReference type="EMBL" id="LR026963">
    <property type="protein sequence ID" value="VBB68983.1"/>
    <property type="molecule type" value="Genomic_DNA"/>
</dbReference>